<sequence>MVNRNVEPDALPTNDSWTLANAKARLSEVLDRAQTGPQVITRHGKPNAVIVSVEEWARKTARKGTLAEFLLASPLRGVDLELDRLHDTPRDEVP</sequence>
<dbReference type="PANTHER" id="PTHR33713:SF9">
    <property type="entry name" value="ANTITOXIN"/>
    <property type="match status" value="1"/>
</dbReference>
<protein>
    <recommendedName>
        <fullName evidence="2">Antitoxin</fullName>
    </recommendedName>
</protein>
<dbReference type="Gene3D" id="3.40.1620.10">
    <property type="entry name" value="YefM-like domain"/>
    <property type="match status" value="1"/>
</dbReference>
<dbReference type="EMBL" id="FMAE01000007">
    <property type="protein sequence ID" value="SCB43625.1"/>
    <property type="molecule type" value="Genomic_DNA"/>
</dbReference>
<evidence type="ECO:0000313" key="3">
    <source>
        <dbReference type="EMBL" id="SCB43625.1"/>
    </source>
</evidence>
<dbReference type="Pfam" id="PF02604">
    <property type="entry name" value="PhdYeFM_antitox"/>
    <property type="match status" value="1"/>
</dbReference>
<dbReference type="InterPro" id="IPR036165">
    <property type="entry name" value="YefM-like_sf"/>
</dbReference>
<dbReference type="NCBIfam" id="TIGR01552">
    <property type="entry name" value="phd_fam"/>
    <property type="match status" value="1"/>
</dbReference>
<name>A0A1C3WUM0_9BRAD</name>
<dbReference type="SUPFAM" id="SSF143120">
    <property type="entry name" value="YefM-like"/>
    <property type="match status" value="1"/>
</dbReference>
<dbReference type="PANTHER" id="PTHR33713">
    <property type="entry name" value="ANTITOXIN YAFN-RELATED"/>
    <property type="match status" value="1"/>
</dbReference>
<accession>A0A1C3WUM0</accession>
<evidence type="ECO:0000256" key="1">
    <source>
        <dbReference type="ARBA" id="ARBA00009981"/>
    </source>
</evidence>
<comment type="similarity">
    <text evidence="1 2">Belongs to the phD/YefM antitoxin family.</text>
</comment>
<comment type="function">
    <text evidence="2">Antitoxin component of a type II toxin-antitoxin (TA) system.</text>
</comment>
<proteinExistence type="inferred from homology"/>
<dbReference type="RefSeq" id="WP_036024793.1">
    <property type="nucleotide sequence ID" value="NZ_FMAE01000007.1"/>
</dbReference>
<dbReference type="InterPro" id="IPR051405">
    <property type="entry name" value="phD/YefM_antitoxin"/>
</dbReference>
<gene>
    <name evidence="3" type="ORF">GA0061099_1007326</name>
</gene>
<evidence type="ECO:0000313" key="4">
    <source>
        <dbReference type="Proteomes" id="UP000183174"/>
    </source>
</evidence>
<dbReference type="InterPro" id="IPR006442">
    <property type="entry name" value="Antitoxin_Phd/YefM"/>
</dbReference>
<evidence type="ECO:0000256" key="2">
    <source>
        <dbReference type="RuleBase" id="RU362080"/>
    </source>
</evidence>
<reference evidence="3 4" key="1">
    <citation type="submission" date="2016-08" db="EMBL/GenBank/DDBJ databases">
        <authorList>
            <person name="Seilhamer J.J."/>
        </authorList>
    </citation>
    <scope>NUCLEOTIDE SEQUENCE [LARGE SCALE GENOMIC DNA]</scope>
    <source>
        <strain evidence="3 4">CCBAU 10071</strain>
    </source>
</reference>
<organism evidence="3 4">
    <name type="scientific">Bradyrhizobium yuanmingense</name>
    <dbReference type="NCBI Taxonomy" id="108015"/>
    <lineage>
        <taxon>Bacteria</taxon>
        <taxon>Pseudomonadati</taxon>
        <taxon>Pseudomonadota</taxon>
        <taxon>Alphaproteobacteria</taxon>
        <taxon>Hyphomicrobiales</taxon>
        <taxon>Nitrobacteraceae</taxon>
        <taxon>Bradyrhizobium</taxon>
    </lineage>
</organism>
<dbReference type="AlphaFoldDB" id="A0A1C3WUM0"/>
<dbReference type="Proteomes" id="UP000183174">
    <property type="component" value="Unassembled WGS sequence"/>
</dbReference>